<gene>
    <name evidence="1" type="ORF">GO620_007070</name>
</gene>
<dbReference type="PROSITE" id="PS50910">
    <property type="entry name" value="HEPN"/>
    <property type="match status" value="1"/>
</dbReference>
<sequence length="482" mass="56241">MNLHQNYYLKFLDVNDKADPLSVIAQFFSSDWLPGHLKALAIWRKYLLSDEVFEDGRSGPANVLFTYEITIKLLEAVFLFSKTKRFRLLKDRIYLKIEDQIEQERREWIHYPGILDFKGLANPYEVILQVLERPLDDYNDQLHEWLEIALSTSSIDESLSVADFIWVYESIQKLYEASWVIRQREITLTLKKDTITRNNDLKEANGRTENNLVIYQTNCSFNIVPTIAELAGLEKLTDKIVSSIENVDLIIHLGTYPRPEAYYLLILVSENNKTTEHELVNRIEDLCKPMIDVCALVHKFDAFIRAINGENNFFYNALLNRQIAYQSKDFVIPAVKNFVNELTTKTTEETWKRWGMQGKSFFEAAQRCYEEGNYNLSLFLIHQAVENALSVIIRLCLGYRISIHNLARMLRITQIFTDDFKNVFDYNVAEDICLFKLLQSAYSAARYVDNFNVDKDSVNKLLKRVSMIIDMAEALYTKLIEN</sequence>
<keyword evidence="2" id="KW-1185">Reference proteome</keyword>
<proteinExistence type="predicted"/>
<dbReference type="SMART" id="SM00748">
    <property type="entry name" value="HEPN"/>
    <property type="match status" value="1"/>
</dbReference>
<dbReference type="KEGG" id="mgik:GO620_007070"/>
<organism evidence="1 2">
    <name type="scientific">Mucilaginibacter ginkgonis</name>
    <dbReference type="NCBI Taxonomy" id="2682091"/>
    <lineage>
        <taxon>Bacteria</taxon>
        <taxon>Pseudomonadati</taxon>
        <taxon>Bacteroidota</taxon>
        <taxon>Sphingobacteriia</taxon>
        <taxon>Sphingobacteriales</taxon>
        <taxon>Sphingobacteriaceae</taxon>
        <taxon>Mucilaginibacter</taxon>
    </lineage>
</organism>
<dbReference type="AlphaFoldDB" id="A0A6I4HXV4"/>
<evidence type="ECO:0000313" key="2">
    <source>
        <dbReference type="Proteomes" id="UP000429232"/>
    </source>
</evidence>
<protein>
    <submittedName>
        <fullName evidence="1">HEPN domain-containing protein</fullName>
    </submittedName>
</protein>
<accession>A0A6I4HXV4</accession>
<dbReference type="Proteomes" id="UP000429232">
    <property type="component" value="Chromosome"/>
</dbReference>
<dbReference type="RefSeq" id="WP_157523776.1">
    <property type="nucleotide sequence ID" value="NZ_CP066775.1"/>
</dbReference>
<name>A0A6I4HXV4_9SPHI</name>
<dbReference type="Gene3D" id="1.20.120.330">
    <property type="entry name" value="Nucleotidyltransferases domain 2"/>
    <property type="match status" value="1"/>
</dbReference>
<evidence type="ECO:0000313" key="1">
    <source>
        <dbReference type="EMBL" id="QQL51202.1"/>
    </source>
</evidence>
<reference evidence="1 2" key="1">
    <citation type="submission" date="2020-12" db="EMBL/GenBank/DDBJ databases">
        <title>HMF7856_wgs.fasta genome submission.</title>
        <authorList>
            <person name="Kang H."/>
            <person name="Kim H."/>
            <person name="Joh K."/>
        </authorList>
    </citation>
    <scope>NUCLEOTIDE SEQUENCE [LARGE SCALE GENOMIC DNA]</scope>
    <source>
        <strain evidence="1 2">HMF7856</strain>
    </source>
</reference>
<dbReference type="Pfam" id="PF05168">
    <property type="entry name" value="HEPN"/>
    <property type="match status" value="1"/>
</dbReference>
<dbReference type="InterPro" id="IPR007842">
    <property type="entry name" value="HEPN_dom"/>
</dbReference>
<dbReference type="SUPFAM" id="SSF81593">
    <property type="entry name" value="Nucleotidyltransferase substrate binding subunit/domain"/>
    <property type="match status" value="1"/>
</dbReference>
<dbReference type="EMBL" id="CP066775">
    <property type="protein sequence ID" value="QQL51202.1"/>
    <property type="molecule type" value="Genomic_DNA"/>
</dbReference>